<evidence type="ECO:0000256" key="1">
    <source>
        <dbReference type="SAM" id="MobiDB-lite"/>
    </source>
</evidence>
<organism evidence="2 3">
    <name type="scientific">Cucurbita argyrosperma subsp. sororia</name>
    <dbReference type="NCBI Taxonomy" id="37648"/>
    <lineage>
        <taxon>Eukaryota</taxon>
        <taxon>Viridiplantae</taxon>
        <taxon>Streptophyta</taxon>
        <taxon>Embryophyta</taxon>
        <taxon>Tracheophyta</taxon>
        <taxon>Spermatophyta</taxon>
        <taxon>Magnoliopsida</taxon>
        <taxon>eudicotyledons</taxon>
        <taxon>Gunneridae</taxon>
        <taxon>Pentapetalae</taxon>
        <taxon>rosids</taxon>
        <taxon>fabids</taxon>
        <taxon>Cucurbitales</taxon>
        <taxon>Cucurbitaceae</taxon>
        <taxon>Cucurbiteae</taxon>
        <taxon>Cucurbita</taxon>
    </lineage>
</organism>
<dbReference type="GO" id="GO:0003677">
    <property type="term" value="F:DNA binding"/>
    <property type="evidence" value="ECO:0007669"/>
    <property type="project" value="UniProtKB-KW"/>
</dbReference>
<comment type="caution">
    <text evidence="2">The sequence shown here is derived from an EMBL/GenBank/DDBJ whole genome shotgun (WGS) entry which is preliminary data.</text>
</comment>
<proteinExistence type="predicted"/>
<keyword evidence="2" id="KW-0238">DNA-binding</keyword>
<gene>
    <name evidence="2" type="primary">HDG2</name>
    <name evidence="2" type="ORF">SDJN03_20004</name>
</gene>
<sequence>MLGGHDYEEHHHHEEDVVLLEMTQKTFETELEKFGEEDQLESSSRSVKDAAMGEDDPFLHNHTNKRKRYHRHTQLQIQEMEA</sequence>
<dbReference type="EMBL" id="JAGKQH010000013">
    <property type="protein sequence ID" value="KAG6584072.1"/>
    <property type="molecule type" value="Genomic_DNA"/>
</dbReference>
<name>A0AAV6MNS9_9ROSI</name>
<feature type="non-terminal residue" evidence="2">
    <location>
        <position position="1"/>
    </location>
</feature>
<accession>A0AAV6MNS9</accession>
<evidence type="ECO:0000313" key="2">
    <source>
        <dbReference type="EMBL" id="KAG6584072.1"/>
    </source>
</evidence>
<feature type="compositionally biased region" description="Basic residues" evidence="1">
    <location>
        <begin position="62"/>
        <end position="71"/>
    </location>
</feature>
<reference evidence="2 3" key="1">
    <citation type="journal article" date="2021" name="Hortic Res">
        <title>The domestication of Cucurbita argyrosperma as revealed by the genome of its wild relative.</title>
        <authorList>
            <person name="Barrera-Redondo J."/>
            <person name="Sanchez-de la Vega G."/>
            <person name="Aguirre-Liguori J.A."/>
            <person name="Castellanos-Morales G."/>
            <person name="Gutierrez-Guerrero Y.T."/>
            <person name="Aguirre-Dugua X."/>
            <person name="Aguirre-Planter E."/>
            <person name="Tenaillon M.I."/>
            <person name="Lira-Saade R."/>
            <person name="Eguiarte L.E."/>
        </authorList>
    </citation>
    <scope>NUCLEOTIDE SEQUENCE [LARGE SCALE GENOMIC DNA]</scope>
    <source>
        <strain evidence="2">JBR-2021</strain>
    </source>
</reference>
<dbReference type="AlphaFoldDB" id="A0AAV6MNS9"/>
<dbReference type="Proteomes" id="UP000685013">
    <property type="component" value="Chromosome 13"/>
</dbReference>
<keyword evidence="3" id="KW-1185">Reference proteome</keyword>
<protein>
    <submittedName>
        <fullName evidence="2">Homeobox-leucine zipper protein HDG2</fullName>
    </submittedName>
</protein>
<feature type="region of interest" description="Disordered" evidence="1">
    <location>
        <begin position="33"/>
        <end position="71"/>
    </location>
</feature>
<evidence type="ECO:0000313" key="3">
    <source>
        <dbReference type="Proteomes" id="UP000685013"/>
    </source>
</evidence>
<keyword evidence="2" id="KW-0371">Homeobox</keyword>